<feature type="domain" description="AbiEi antitoxin N-terminal" evidence="1">
    <location>
        <begin position="30"/>
        <end position="76"/>
    </location>
</feature>
<evidence type="ECO:0000313" key="3">
    <source>
        <dbReference type="Proteomes" id="UP000315003"/>
    </source>
</evidence>
<sequence>MAVDPGLRICRDLRISPDGIEILTATKKELVLDLFNSMEVVRPRDVEAIGVSGSYLNLLFRQGVLDRPHRGLYTLPEAEPTEFRSIVEACKLSPNSTVCLLSALRVHDLTTQSPYEVWLAIGEKDRKPQISYPPIRVVRFSGAARTFGVEQHELEGIPVTVYSPAKTVADCFKYRNKIGLDVAIEALRDCRRTRKATNDQLWKAANACRMANVMRPYLEATS</sequence>
<dbReference type="InterPro" id="IPR025159">
    <property type="entry name" value="AbiEi_N"/>
</dbReference>
<proteinExistence type="predicted"/>
<reference evidence="2 3" key="1">
    <citation type="submission" date="2019-02" db="EMBL/GenBank/DDBJ databases">
        <title>Deep-cultivation of Planctomycetes and their phenomic and genomic characterization uncovers novel biology.</title>
        <authorList>
            <person name="Wiegand S."/>
            <person name="Jogler M."/>
            <person name="Boedeker C."/>
            <person name="Pinto D."/>
            <person name="Vollmers J."/>
            <person name="Rivas-Marin E."/>
            <person name="Kohn T."/>
            <person name="Peeters S.H."/>
            <person name="Heuer A."/>
            <person name="Rast P."/>
            <person name="Oberbeckmann S."/>
            <person name="Bunk B."/>
            <person name="Jeske O."/>
            <person name="Meyerdierks A."/>
            <person name="Storesund J.E."/>
            <person name="Kallscheuer N."/>
            <person name="Luecker S."/>
            <person name="Lage O.M."/>
            <person name="Pohl T."/>
            <person name="Merkel B.J."/>
            <person name="Hornburger P."/>
            <person name="Mueller R.-W."/>
            <person name="Bruemmer F."/>
            <person name="Labrenz M."/>
            <person name="Spormann A.M."/>
            <person name="Op den Camp H."/>
            <person name="Overmann J."/>
            <person name="Amann R."/>
            <person name="Jetten M.S.M."/>
            <person name="Mascher T."/>
            <person name="Medema M.H."/>
            <person name="Devos D.P."/>
            <person name="Kaster A.-K."/>
            <person name="Ovreas L."/>
            <person name="Rohde M."/>
            <person name="Galperin M.Y."/>
            <person name="Jogler C."/>
        </authorList>
    </citation>
    <scope>NUCLEOTIDE SEQUENCE [LARGE SCALE GENOMIC DNA]</scope>
    <source>
        <strain evidence="2 3">SV_7m_r</strain>
    </source>
</reference>
<dbReference type="OrthoDB" id="9801429at2"/>
<dbReference type="AlphaFoldDB" id="A0A517T2C6"/>
<dbReference type="EMBL" id="CP036272">
    <property type="protein sequence ID" value="QDT62516.1"/>
    <property type="molecule type" value="Genomic_DNA"/>
</dbReference>
<organism evidence="2 3">
    <name type="scientific">Stieleria bergensis</name>
    <dbReference type="NCBI Taxonomy" id="2528025"/>
    <lineage>
        <taxon>Bacteria</taxon>
        <taxon>Pseudomonadati</taxon>
        <taxon>Planctomycetota</taxon>
        <taxon>Planctomycetia</taxon>
        <taxon>Pirellulales</taxon>
        <taxon>Pirellulaceae</taxon>
        <taxon>Stieleria</taxon>
    </lineage>
</organism>
<evidence type="ECO:0000313" key="2">
    <source>
        <dbReference type="EMBL" id="QDT62516.1"/>
    </source>
</evidence>
<gene>
    <name evidence="2" type="ORF">SV7mr_50640</name>
</gene>
<protein>
    <recommendedName>
        <fullName evidence="1">AbiEi antitoxin N-terminal domain-containing protein</fullName>
    </recommendedName>
</protein>
<name>A0A517T2C6_9BACT</name>
<keyword evidence="3" id="KW-1185">Reference proteome</keyword>
<dbReference type="Pfam" id="PF13338">
    <property type="entry name" value="AbiEi_4"/>
    <property type="match status" value="1"/>
</dbReference>
<dbReference type="Proteomes" id="UP000315003">
    <property type="component" value="Chromosome"/>
</dbReference>
<evidence type="ECO:0000259" key="1">
    <source>
        <dbReference type="Pfam" id="PF13338"/>
    </source>
</evidence>
<accession>A0A517T2C6</accession>